<evidence type="ECO:0000256" key="8">
    <source>
        <dbReference type="RuleBase" id="RU003639"/>
    </source>
</evidence>
<evidence type="ECO:0000313" key="12">
    <source>
        <dbReference type="Proteomes" id="UP000229681"/>
    </source>
</evidence>
<dbReference type="InterPro" id="IPR038430">
    <property type="entry name" value="NDAH_ubi_oxred_su3_sf"/>
</dbReference>
<dbReference type="Pfam" id="PF00507">
    <property type="entry name" value="Oxidored_q4"/>
    <property type="match status" value="1"/>
</dbReference>
<keyword evidence="7 8" id="KW-0874">Quinone</keyword>
<feature type="transmembrane region" description="Helical" evidence="7">
    <location>
        <begin position="88"/>
        <end position="111"/>
    </location>
</feature>
<keyword evidence="6 7" id="KW-0472">Membrane</keyword>
<keyword evidence="7" id="KW-1003">Cell membrane</keyword>
<evidence type="ECO:0000256" key="3">
    <source>
        <dbReference type="ARBA" id="ARBA00022448"/>
    </source>
</evidence>
<evidence type="ECO:0000256" key="4">
    <source>
        <dbReference type="ARBA" id="ARBA00022692"/>
    </source>
</evidence>
<sequence>MQPNEWFFIGIFFIVALILPAVPIVLAQLLNPKRPSKIKRQTYECGIETVGDAWVQFKVQYYLYALIFLIFDIEMLFLFPWAVAYNQLGLFALIAMAGFVGILGVALIYAWRKGALEWL</sequence>
<evidence type="ECO:0000313" key="9">
    <source>
        <dbReference type="EMBL" id="PJF35464.1"/>
    </source>
</evidence>
<comment type="caution">
    <text evidence="10">The sequence shown here is derived from an EMBL/GenBank/DDBJ whole genome shotgun (WGS) entry which is preliminary data.</text>
</comment>
<dbReference type="Proteomes" id="UP000228947">
    <property type="component" value="Unassembled WGS sequence"/>
</dbReference>
<evidence type="ECO:0000313" key="11">
    <source>
        <dbReference type="Proteomes" id="UP000228947"/>
    </source>
</evidence>
<evidence type="ECO:0000256" key="2">
    <source>
        <dbReference type="ARBA" id="ARBA00008472"/>
    </source>
</evidence>
<accession>A0A2M8PD44</accession>
<comment type="function">
    <text evidence="7">NDH-1 shuttles electrons from NADH, via FMN and iron-sulfur (Fe-S) centers, to quinones in the respiratory chain. The immediate electron acceptor for the enzyme in this species is believed to be ubiquinone. Couples the redox reaction to proton translocation (for every two electrons transferred, four hydrogen ions are translocated across the cytoplasmic membrane), and thus conserves the redox energy in a proton gradient.</text>
</comment>
<comment type="catalytic activity">
    <reaction evidence="7 8">
        <text>a quinone + NADH + 5 H(+)(in) = a quinol + NAD(+) + 4 H(+)(out)</text>
        <dbReference type="Rhea" id="RHEA:57888"/>
        <dbReference type="ChEBI" id="CHEBI:15378"/>
        <dbReference type="ChEBI" id="CHEBI:24646"/>
        <dbReference type="ChEBI" id="CHEBI:57540"/>
        <dbReference type="ChEBI" id="CHEBI:57945"/>
        <dbReference type="ChEBI" id="CHEBI:132124"/>
    </reaction>
</comment>
<keyword evidence="3 7" id="KW-0813">Transport</keyword>
<feature type="transmembrane region" description="Helical" evidence="7">
    <location>
        <begin position="61"/>
        <end position="82"/>
    </location>
</feature>
<dbReference type="GO" id="GO:0005886">
    <property type="term" value="C:plasma membrane"/>
    <property type="evidence" value="ECO:0007669"/>
    <property type="project" value="UniProtKB-SubCell"/>
</dbReference>
<dbReference type="GO" id="GO:0050136">
    <property type="term" value="F:NADH dehydrogenase (quinone) (non-electrogenic) activity"/>
    <property type="evidence" value="ECO:0007669"/>
    <property type="project" value="UniProtKB-UniRule"/>
</dbReference>
<dbReference type="Proteomes" id="UP000229681">
    <property type="component" value="Unassembled WGS sequence"/>
</dbReference>
<comment type="subunit">
    <text evidence="7">NDH-1 is composed of 14 different subunits. Subunits NuoA, H, J, K, L, M, N constitute the membrane sector of the complex.</text>
</comment>
<dbReference type="GO" id="GO:0048038">
    <property type="term" value="F:quinone binding"/>
    <property type="evidence" value="ECO:0007669"/>
    <property type="project" value="UniProtKB-KW"/>
</dbReference>
<keyword evidence="5 7" id="KW-1133">Transmembrane helix</keyword>
<comment type="subcellular location">
    <subcellularLocation>
        <location evidence="7 8">Cell membrane</location>
        <topology evidence="7 8">Multi-pass membrane protein</topology>
    </subcellularLocation>
    <subcellularLocation>
        <location evidence="1">Membrane</location>
        <topology evidence="1">Multi-pass membrane protein</topology>
    </subcellularLocation>
</comment>
<dbReference type="GO" id="GO:0008137">
    <property type="term" value="F:NADH dehydrogenase (ubiquinone) activity"/>
    <property type="evidence" value="ECO:0007669"/>
    <property type="project" value="InterPro"/>
</dbReference>
<dbReference type="PANTHER" id="PTHR11058">
    <property type="entry name" value="NADH-UBIQUINONE OXIDOREDUCTASE CHAIN 3"/>
    <property type="match status" value="1"/>
</dbReference>
<reference evidence="11 12" key="1">
    <citation type="submission" date="2017-11" db="EMBL/GenBank/DDBJ databases">
        <title>Evolution of Phototrophy in the Chloroflexi Phylum Driven by Horizontal Gene Transfer.</title>
        <authorList>
            <person name="Ward L.M."/>
            <person name="Hemp J."/>
            <person name="Shih P.M."/>
            <person name="Mcglynn S.E."/>
            <person name="Fischer W."/>
        </authorList>
    </citation>
    <scope>NUCLEOTIDE SEQUENCE [LARGE SCALE GENOMIC DNA]</scope>
    <source>
        <strain evidence="10">CP1_1M</strain>
        <strain evidence="9">JP3_13</strain>
    </source>
</reference>
<proteinExistence type="inferred from homology"/>
<dbReference type="InterPro" id="IPR000440">
    <property type="entry name" value="NADH_UbQ/plastoQ_OxRdtase_su3"/>
</dbReference>
<evidence type="ECO:0000256" key="7">
    <source>
        <dbReference type="HAMAP-Rule" id="MF_01394"/>
    </source>
</evidence>
<gene>
    <name evidence="7" type="primary">nuoA</name>
    <name evidence="9" type="ORF">CUN49_10430</name>
    <name evidence="10" type="ORF">CUN50_00670</name>
</gene>
<dbReference type="GO" id="GO:0030964">
    <property type="term" value="C:NADH dehydrogenase complex"/>
    <property type="evidence" value="ECO:0007669"/>
    <property type="project" value="TreeGrafter"/>
</dbReference>
<name>A0A2M8Q0J2_9CHLR</name>
<keyword evidence="7" id="KW-1278">Translocase</keyword>
<dbReference type="EC" id="7.1.1.-" evidence="7"/>
<dbReference type="EMBL" id="PGTL01000002">
    <property type="protein sequence ID" value="PJF43313.1"/>
    <property type="molecule type" value="Genomic_DNA"/>
</dbReference>
<evidence type="ECO:0000256" key="1">
    <source>
        <dbReference type="ARBA" id="ARBA00004141"/>
    </source>
</evidence>
<evidence type="ECO:0000313" key="10">
    <source>
        <dbReference type="EMBL" id="PJF43313.1"/>
    </source>
</evidence>
<dbReference type="HAMAP" id="MF_01394">
    <property type="entry name" value="NDH1_NuoA"/>
    <property type="match status" value="1"/>
</dbReference>
<comment type="similarity">
    <text evidence="2 7 8">Belongs to the complex I subunit 3 family.</text>
</comment>
<dbReference type="InterPro" id="IPR023043">
    <property type="entry name" value="NAD(P)H_OxRDtase_bac/plastid"/>
</dbReference>
<dbReference type="Gene3D" id="1.20.58.1610">
    <property type="entry name" value="NADH:ubiquinone/plastoquinone oxidoreductase, chain 3"/>
    <property type="match status" value="1"/>
</dbReference>
<dbReference type="PANTHER" id="PTHR11058:SF9">
    <property type="entry name" value="NADH-UBIQUINONE OXIDOREDUCTASE CHAIN 3"/>
    <property type="match status" value="1"/>
</dbReference>
<evidence type="ECO:0000256" key="6">
    <source>
        <dbReference type="ARBA" id="ARBA00023136"/>
    </source>
</evidence>
<keyword evidence="7" id="KW-0830">Ubiquinone</keyword>
<protein>
    <recommendedName>
        <fullName evidence="7">NADH-quinone oxidoreductase subunit A</fullName>
        <ecNumber evidence="7">7.1.1.-</ecNumber>
    </recommendedName>
    <alternativeName>
        <fullName evidence="7">NADH dehydrogenase I subunit A</fullName>
    </alternativeName>
    <alternativeName>
        <fullName evidence="7">NDH-1 subunit A</fullName>
    </alternativeName>
    <alternativeName>
        <fullName evidence="7">NUO1</fullName>
    </alternativeName>
</protein>
<dbReference type="AlphaFoldDB" id="A0A2M8Q0J2"/>
<organism evidence="10 11">
    <name type="scientific">Candidatus Thermofonsia Clade 1 bacterium</name>
    <dbReference type="NCBI Taxonomy" id="2364210"/>
    <lineage>
        <taxon>Bacteria</taxon>
        <taxon>Bacillati</taxon>
        <taxon>Chloroflexota</taxon>
        <taxon>Candidatus Thermofontia</taxon>
        <taxon>Candidatus Thermofonsia Clade 1</taxon>
    </lineage>
</organism>
<keyword evidence="4 7" id="KW-0812">Transmembrane</keyword>
<dbReference type="EMBL" id="PGTM01000152">
    <property type="protein sequence ID" value="PJF35464.1"/>
    <property type="molecule type" value="Genomic_DNA"/>
</dbReference>
<accession>A0A2M8Q0J2</accession>
<keyword evidence="7 8" id="KW-0520">NAD</keyword>
<feature type="transmembrane region" description="Helical" evidence="7">
    <location>
        <begin position="6"/>
        <end position="30"/>
    </location>
</feature>
<evidence type="ECO:0000256" key="5">
    <source>
        <dbReference type="ARBA" id="ARBA00022989"/>
    </source>
</evidence>